<organism evidence="11 12">
    <name type="scientific">Thiomicrorhabdus sediminis</name>
    <dbReference type="NCBI Taxonomy" id="2580412"/>
    <lineage>
        <taxon>Bacteria</taxon>
        <taxon>Pseudomonadati</taxon>
        <taxon>Pseudomonadota</taxon>
        <taxon>Gammaproteobacteria</taxon>
        <taxon>Thiotrichales</taxon>
        <taxon>Piscirickettsiaceae</taxon>
        <taxon>Thiomicrorhabdus</taxon>
    </lineage>
</organism>
<proteinExistence type="inferred from homology"/>
<feature type="domain" description="Anti-sigma-28 factor FlgM C-terminal" evidence="10">
    <location>
        <begin position="39"/>
        <end position="93"/>
    </location>
</feature>
<comment type="similarity">
    <text evidence="1">Belongs to the FlgM family.</text>
</comment>
<gene>
    <name evidence="11" type="primary">flgM</name>
    <name evidence="11" type="ORF">FE785_07545</name>
</gene>
<sequence>MDIKNLTNNIGANRANDSLKSPTKEGGSQASGTQTGATDRVTLTDVLSQVRELESRSKEVSVDNSERIAQIKAAINNGSYNVDAEKIAQKLIQTEALFSKV</sequence>
<reference evidence="11 12" key="1">
    <citation type="submission" date="2019-05" db="EMBL/GenBank/DDBJ databases">
        <title>Thiomicrorhabdus sediminis sp. nov, a novel sulfur-oxidizing bacterium isolated from coastal sediment.</title>
        <authorList>
            <person name="Liu X."/>
        </authorList>
    </citation>
    <scope>NUCLEOTIDE SEQUENCE [LARGE SCALE GENOMIC DNA]</scope>
    <source>
        <strain evidence="11 12">G1</strain>
    </source>
</reference>
<accession>A0A4P9K7Z1</accession>
<dbReference type="GO" id="GO:0044781">
    <property type="term" value="P:bacterial-type flagellum organization"/>
    <property type="evidence" value="ECO:0007669"/>
    <property type="project" value="UniProtKB-KW"/>
</dbReference>
<keyword evidence="6" id="KW-0804">Transcription</keyword>
<evidence type="ECO:0000313" key="11">
    <source>
        <dbReference type="EMBL" id="QCU90496.1"/>
    </source>
</evidence>
<keyword evidence="11" id="KW-0282">Flagellum</keyword>
<evidence type="ECO:0000259" key="10">
    <source>
        <dbReference type="Pfam" id="PF04316"/>
    </source>
</evidence>
<dbReference type="InterPro" id="IPR031316">
    <property type="entry name" value="FlgM_C"/>
</dbReference>
<evidence type="ECO:0000256" key="9">
    <source>
        <dbReference type="SAM" id="MobiDB-lite"/>
    </source>
</evidence>
<evidence type="ECO:0000256" key="8">
    <source>
        <dbReference type="ARBA" id="ARBA00030117"/>
    </source>
</evidence>
<dbReference type="KEGG" id="thig:FE785_07545"/>
<evidence type="ECO:0000256" key="1">
    <source>
        <dbReference type="ARBA" id="ARBA00005322"/>
    </source>
</evidence>
<dbReference type="OrthoDB" id="5738369at2"/>
<name>A0A4P9K7Z1_9GAMM</name>
<dbReference type="Pfam" id="PF04316">
    <property type="entry name" value="FlgM"/>
    <property type="match status" value="1"/>
</dbReference>
<evidence type="ECO:0000313" key="12">
    <source>
        <dbReference type="Proteomes" id="UP000304864"/>
    </source>
</evidence>
<dbReference type="AlphaFoldDB" id="A0A4P9K7Z1"/>
<comment type="function">
    <text evidence="7">Responsible for the coupling of flagellin expression to flagellar assembly by preventing expression of the flagellin genes when a component of the middle class of proteins is defective. It negatively regulates flagellar genes by inhibiting the activity of FliA by directly binding to FliA.</text>
</comment>
<evidence type="ECO:0000256" key="5">
    <source>
        <dbReference type="ARBA" id="ARBA00023015"/>
    </source>
</evidence>
<keyword evidence="12" id="KW-1185">Reference proteome</keyword>
<dbReference type="NCBIfam" id="TIGR03824">
    <property type="entry name" value="FlgM_jcvi"/>
    <property type="match status" value="1"/>
</dbReference>
<keyword evidence="4" id="KW-1005">Bacterial flagellum biogenesis</keyword>
<evidence type="ECO:0000256" key="7">
    <source>
        <dbReference type="ARBA" id="ARBA00024739"/>
    </source>
</evidence>
<evidence type="ECO:0000256" key="3">
    <source>
        <dbReference type="ARBA" id="ARBA00022491"/>
    </source>
</evidence>
<dbReference type="SUPFAM" id="SSF101498">
    <property type="entry name" value="Anti-sigma factor FlgM"/>
    <property type="match status" value="1"/>
</dbReference>
<keyword evidence="11" id="KW-0969">Cilium</keyword>
<keyword evidence="11" id="KW-0966">Cell projection</keyword>
<keyword evidence="5" id="KW-0805">Transcription regulation</keyword>
<evidence type="ECO:0000256" key="2">
    <source>
        <dbReference type="ARBA" id="ARBA00017823"/>
    </source>
</evidence>
<dbReference type="EMBL" id="CP040602">
    <property type="protein sequence ID" value="QCU90496.1"/>
    <property type="molecule type" value="Genomic_DNA"/>
</dbReference>
<dbReference type="InterPro" id="IPR035890">
    <property type="entry name" value="Anti-sigma-28_factor_FlgM_sf"/>
</dbReference>
<dbReference type="Proteomes" id="UP000304864">
    <property type="component" value="Chromosome"/>
</dbReference>
<evidence type="ECO:0000256" key="6">
    <source>
        <dbReference type="ARBA" id="ARBA00023163"/>
    </source>
</evidence>
<feature type="compositionally biased region" description="Polar residues" evidence="9">
    <location>
        <begin position="1"/>
        <end position="37"/>
    </location>
</feature>
<dbReference type="InterPro" id="IPR007412">
    <property type="entry name" value="FlgM"/>
</dbReference>
<feature type="region of interest" description="Disordered" evidence="9">
    <location>
        <begin position="1"/>
        <end position="41"/>
    </location>
</feature>
<protein>
    <recommendedName>
        <fullName evidence="2">Negative regulator of flagellin synthesis</fullName>
    </recommendedName>
    <alternativeName>
        <fullName evidence="8">Anti-sigma-28 factor</fullName>
    </alternativeName>
</protein>
<keyword evidence="3" id="KW-0678">Repressor</keyword>
<evidence type="ECO:0000256" key="4">
    <source>
        <dbReference type="ARBA" id="ARBA00022795"/>
    </source>
</evidence>
<dbReference type="RefSeq" id="WP_138565170.1">
    <property type="nucleotide sequence ID" value="NZ_CP040602.1"/>
</dbReference>
<dbReference type="GO" id="GO:0045892">
    <property type="term" value="P:negative regulation of DNA-templated transcription"/>
    <property type="evidence" value="ECO:0007669"/>
    <property type="project" value="InterPro"/>
</dbReference>